<dbReference type="PANTHER" id="PTHR47424:SF2">
    <property type="entry name" value="TRANSCRIPTION FACTOR DOMAIN-CONTAINING PROTEIN-RELATED"/>
    <property type="match status" value="1"/>
</dbReference>
<keyword evidence="3" id="KW-0862">Zinc</keyword>
<accession>A0A8E2EPT7</accession>
<dbReference type="CDD" id="cd14654">
    <property type="entry name" value="ZIP_Gal4"/>
    <property type="match status" value="1"/>
</dbReference>
<dbReference type="CDD" id="cd00067">
    <property type="entry name" value="GAL4"/>
    <property type="match status" value="1"/>
</dbReference>
<dbReference type="FunFam" id="4.10.240.10:FF:000009">
    <property type="entry name" value="C6 transcription factor (Gal4)"/>
    <property type="match status" value="1"/>
</dbReference>
<dbReference type="Proteomes" id="UP000250140">
    <property type="component" value="Unassembled WGS sequence"/>
</dbReference>
<dbReference type="GO" id="GO:0008270">
    <property type="term" value="F:zinc ion binding"/>
    <property type="evidence" value="ECO:0007669"/>
    <property type="project" value="InterPro"/>
</dbReference>
<evidence type="ECO:0000256" key="5">
    <source>
        <dbReference type="ARBA" id="ARBA00023125"/>
    </source>
</evidence>
<dbReference type="CDD" id="cd12148">
    <property type="entry name" value="fungal_TF_MHR"/>
    <property type="match status" value="1"/>
</dbReference>
<dbReference type="EMBL" id="KV750930">
    <property type="protein sequence ID" value="OCL02556.1"/>
    <property type="molecule type" value="Genomic_DNA"/>
</dbReference>
<dbReference type="PROSITE" id="PS00463">
    <property type="entry name" value="ZN2_CY6_FUNGAL_1"/>
    <property type="match status" value="1"/>
</dbReference>
<proteinExistence type="predicted"/>
<evidence type="ECO:0000256" key="4">
    <source>
        <dbReference type="ARBA" id="ARBA00023015"/>
    </source>
</evidence>
<evidence type="ECO:0000256" key="8">
    <source>
        <dbReference type="ARBA" id="ARBA00023242"/>
    </source>
</evidence>
<keyword evidence="6" id="KW-0010">Activator</keyword>
<dbReference type="GO" id="GO:0000978">
    <property type="term" value="F:RNA polymerase II cis-regulatory region sequence-specific DNA binding"/>
    <property type="evidence" value="ECO:0007669"/>
    <property type="project" value="TreeGrafter"/>
</dbReference>
<dbReference type="GO" id="GO:0005634">
    <property type="term" value="C:nucleus"/>
    <property type="evidence" value="ECO:0007669"/>
    <property type="project" value="UniProtKB-SubCell"/>
</dbReference>
<keyword evidence="2" id="KW-0479">Metal-binding</keyword>
<dbReference type="InterPro" id="IPR036864">
    <property type="entry name" value="Zn2-C6_fun-type_DNA-bd_sf"/>
</dbReference>
<dbReference type="SMART" id="SM00066">
    <property type="entry name" value="GAL4"/>
    <property type="match status" value="1"/>
</dbReference>
<sequence>MAERNTHGRSRTSGIACDFCRAKKYKCSKERPSCRACCQQHRLCHYSAQIARSPLTRAYLNAVESRLQKLEALFAELLPHVDLDNALASSPACTVPNVREQPDSAGVVEKMKTAEKEVEIEALPSEASGFDWREDDPDDDKLADGMAALSVDPSGKGYLGSTSGVVFLRALWPWNRAHDTIEMSSNRSSASHPDEFRYLNTNSSFSDLAVSHELASSLINAYFSNYHMSYPFLYEATFRAQYNQVVSRPPDPVWQMLFYTVLALGSWCLSEKETYLDDICYRKALSYSQHRSIFERGNLSLVQAMLLLSNYVQKPVRMALKREMRRRVWWGVFIFDSGSDMVDVRHVLNIPDELLTPLTTEGPMEGSDPTLYSSLIWQSKFHLIANSISNRLLSQPQISAGDALRSKDVIELWKDGLPDFFNINIEPKVTFDWYLFARSKLWWRFWNLKILITRPFLLRWTVRQRTTEPSRAEVEESECRRVCIDSARLTISSIQDYVLKNSLTRLSSWYALYFLFHAALVPLVCLRTDPQSPDAVSWKEDVSTAKFLLQVIFTDYSLARRCLDVLGQLAPQPWTEGDGSYSQNPEETGPQDSTFWASDPFLGWPEFVEEFQESSFIME</sequence>
<evidence type="ECO:0000256" key="7">
    <source>
        <dbReference type="ARBA" id="ARBA00023163"/>
    </source>
</evidence>
<dbReference type="PANTHER" id="PTHR47424">
    <property type="entry name" value="REGULATORY PROTEIN GAL4"/>
    <property type="match status" value="1"/>
</dbReference>
<keyword evidence="12" id="KW-1185">Reference proteome</keyword>
<gene>
    <name evidence="11" type="ORF">AOQ84DRAFT_422474</name>
</gene>
<dbReference type="Pfam" id="PF03902">
    <property type="entry name" value="Gal4_dimer"/>
    <property type="match status" value="1"/>
</dbReference>
<dbReference type="Pfam" id="PF04082">
    <property type="entry name" value="Fungal_trans"/>
    <property type="match status" value="1"/>
</dbReference>
<dbReference type="InterPro" id="IPR007219">
    <property type="entry name" value="XnlR_reg_dom"/>
</dbReference>
<keyword evidence="9" id="KW-0119">Carbohydrate metabolism</keyword>
<dbReference type="GO" id="GO:0006351">
    <property type="term" value="P:DNA-templated transcription"/>
    <property type="evidence" value="ECO:0007669"/>
    <property type="project" value="InterPro"/>
</dbReference>
<dbReference type="GO" id="GO:0000435">
    <property type="term" value="P:positive regulation of transcription from RNA polymerase II promoter by galactose"/>
    <property type="evidence" value="ECO:0007669"/>
    <property type="project" value="TreeGrafter"/>
</dbReference>
<reference evidence="11 12" key="1">
    <citation type="journal article" date="2016" name="Nat. Commun.">
        <title>Ectomycorrhizal ecology is imprinted in the genome of the dominant symbiotic fungus Cenococcum geophilum.</title>
        <authorList>
            <consortium name="DOE Joint Genome Institute"/>
            <person name="Peter M."/>
            <person name="Kohler A."/>
            <person name="Ohm R.A."/>
            <person name="Kuo A."/>
            <person name="Krutzmann J."/>
            <person name="Morin E."/>
            <person name="Arend M."/>
            <person name="Barry K.W."/>
            <person name="Binder M."/>
            <person name="Choi C."/>
            <person name="Clum A."/>
            <person name="Copeland A."/>
            <person name="Grisel N."/>
            <person name="Haridas S."/>
            <person name="Kipfer T."/>
            <person name="LaButti K."/>
            <person name="Lindquist E."/>
            <person name="Lipzen A."/>
            <person name="Maire R."/>
            <person name="Meier B."/>
            <person name="Mihaltcheva S."/>
            <person name="Molinier V."/>
            <person name="Murat C."/>
            <person name="Poggeler S."/>
            <person name="Quandt C.A."/>
            <person name="Sperisen C."/>
            <person name="Tritt A."/>
            <person name="Tisserant E."/>
            <person name="Crous P.W."/>
            <person name="Henrissat B."/>
            <person name="Nehls U."/>
            <person name="Egli S."/>
            <person name="Spatafora J.W."/>
            <person name="Grigoriev I.V."/>
            <person name="Martin F.M."/>
        </authorList>
    </citation>
    <scope>NUCLEOTIDE SEQUENCE [LARGE SCALE GENOMIC DNA]</scope>
    <source>
        <strain evidence="11 12">CBS 207.34</strain>
    </source>
</reference>
<dbReference type="Gene3D" id="4.10.240.10">
    <property type="entry name" value="Zn(2)-C6 fungal-type DNA-binding domain"/>
    <property type="match status" value="1"/>
</dbReference>
<keyword evidence="8" id="KW-0539">Nucleus</keyword>
<evidence type="ECO:0000256" key="6">
    <source>
        <dbReference type="ARBA" id="ARBA00023159"/>
    </source>
</evidence>
<name>A0A8E2EPT7_9PEZI</name>
<evidence type="ECO:0000313" key="12">
    <source>
        <dbReference type="Proteomes" id="UP000250140"/>
    </source>
</evidence>
<evidence type="ECO:0000256" key="3">
    <source>
        <dbReference type="ARBA" id="ARBA00022833"/>
    </source>
</evidence>
<evidence type="ECO:0000313" key="11">
    <source>
        <dbReference type="EMBL" id="OCL02556.1"/>
    </source>
</evidence>
<organism evidence="11 12">
    <name type="scientific">Glonium stellatum</name>
    <dbReference type="NCBI Taxonomy" id="574774"/>
    <lineage>
        <taxon>Eukaryota</taxon>
        <taxon>Fungi</taxon>
        <taxon>Dikarya</taxon>
        <taxon>Ascomycota</taxon>
        <taxon>Pezizomycotina</taxon>
        <taxon>Dothideomycetes</taxon>
        <taxon>Pleosporomycetidae</taxon>
        <taxon>Gloniales</taxon>
        <taxon>Gloniaceae</taxon>
        <taxon>Glonium</taxon>
    </lineage>
</organism>
<evidence type="ECO:0000256" key="2">
    <source>
        <dbReference type="ARBA" id="ARBA00022723"/>
    </source>
</evidence>
<dbReference type="PROSITE" id="PS50048">
    <property type="entry name" value="ZN2_CY6_FUNGAL_2"/>
    <property type="match status" value="1"/>
</dbReference>
<dbReference type="InterPro" id="IPR051127">
    <property type="entry name" value="Fungal_SecMet_Regulators"/>
</dbReference>
<protein>
    <recommendedName>
        <fullName evidence="10">Zn(2)-C6 fungal-type domain-containing protein</fullName>
    </recommendedName>
</protein>
<evidence type="ECO:0000256" key="9">
    <source>
        <dbReference type="ARBA" id="ARBA00023277"/>
    </source>
</evidence>
<dbReference type="SUPFAM" id="SSF57701">
    <property type="entry name" value="Zn2/Cys6 DNA-binding domain"/>
    <property type="match status" value="1"/>
</dbReference>
<comment type="subcellular location">
    <subcellularLocation>
        <location evidence="1">Nucleus</location>
    </subcellularLocation>
</comment>
<evidence type="ECO:0000259" key="10">
    <source>
        <dbReference type="PROSITE" id="PS50048"/>
    </source>
</evidence>
<dbReference type="InterPro" id="IPR005600">
    <property type="entry name" value="Gal4_dimer_dom"/>
</dbReference>
<dbReference type="AlphaFoldDB" id="A0A8E2EPT7"/>
<feature type="domain" description="Zn(2)-C6 fungal-type" evidence="10">
    <location>
        <begin position="16"/>
        <end position="46"/>
    </location>
</feature>
<keyword evidence="5" id="KW-0238">DNA-binding</keyword>
<evidence type="ECO:0000256" key="1">
    <source>
        <dbReference type="ARBA" id="ARBA00004123"/>
    </source>
</evidence>
<dbReference type="GO" id="GO:0000981">
    <property type="term" value="F:DNA-binding transcription factor activity, RNA polymerase II-specific"/>
    <property type="evidence" value="ECO:0007669"/>
    <property type="project" value="InterPro"/>
</dbReference>
<keyword evidence="4" id="KW-0805">Transcription regulation</keyword>
<dbReference type="InterPro" id="IPR001138">
    <property type="entry name" value="Zn2Cys6_DnaBD"/>
</dbReference>
<dbReference type="OrthoDB" id="3364175at2759"/>
<keyword evidence="7" id="KW-0804">Transcription</keyword>
<dbReference type="Gene3D" id="1.20.5.170">
    <property type="match status" value="1"/>
</dbReference>